<dbReference type="Pfam" id="PF13560">
    <property type="entry name" value="HTH_31"/>
    <property type="match status" value="1"/>
</dbReference>
<dbReference type="EMBL" id="JAIWIY010000001">
    <property type="protein sequence ID" value="MCA2096476.1"/>
    <property type="molecule type" value="Genomic_DNA"/>
</dbReference>
<dbReference type="InterPro" id="IPR001387">
    <property type="entry name" value="Cro/C1-type_HTH"/>
</dbReference>
<evidence type="ECO:0000313" key="2">
    <source>
        <dbReference type="EMBL" id="MCA2096476.1"/>
    </source>
</evidence>
<dbReference type="RefSeq" id="WP_225304642.1">
    <property type="nucleotide sequence ID" value="NZ_JAGGLO010000015.1"/>
</dbReference>
<dbReference type="Proteomes" id="UP001198374">
    <property type="component" value="Unassembled WGS sequence"/>
</dbReference>
<feature type="domain" description="HTH cro/C1-type" evidence="1">
    <location>
        <begin position="28"/>
        <end position="59"/>
    </location>
</feature>
<sequence>MYISGKPYLEWRIIMNSIENNNNMSKLIKNRREELGLTIEQAAKKANVGTRTWSRYESGSPIRQDKIKGILVALRWSKFPNDEKTDVENYLDEYRNHDAWSETINDLYGKHAAIAFCIGSDILSDYIMMDLEELSSLPKGSHIGQLNASNLQLSLPEEFLMEYDYNFLIKLKRALNQLIIKAVKGDDFIAHKPIEEIILKSIIDEAELLMQEMLINLNKDDFEDFQYWDEWIYDMFGDNDIEIFLYSDMSLPIADDYKFDNWFEDRFYVNDDE</sequence>
<dbReference type="PROSITE" id="PS50943">
    <property type="entry name" value="HTH_CROC1"/>
    <property type="match status" value="1"/>
</dbReference>
<dbReference type="CDD" id="cd00093">
    <property type="entry name" value="HTH_XRE"/>
    <property type="match status" value="1"/>
</dbReference>
<reference evidence="3" key="1">
    <citation type="submission" date="2023-07" db="EMBL/GenBank/DDBJ databases">
        <title>FDA dAtabase for Regulatory Grade micrObial Sequences (FDA-ARGOS): Supporting development and validation of Infectious Disease Dx tests.</title>
        <authorList>
            <person name="Sproer C."/>
            <person name="Gronow S."/>
            <person name="Severitt S."/>
            <person name="Schroder I."/>
            <person name="Tallon L."/>
            <person name="Sadzewicz L."/>
            <person name="Zhao X."/>
            <person name="Boylan J."/>
            <person name="Ott S."/>
            <person name="Bowen H."/>
            <person name="Vavikolanu K."/>
            <person name="Hazen T."/>
            <person name="Aluvathingal J."/>
            <person name="Nadendla S."/>
            <person name="Lowell S."/>
            <person name="Myers T."/>
            <person name="Yan Y."/>
        </authorList>
    </citation>
    <scope>NUCLEOTIDE SEQUENCE [LARGE SCALE GENOMIC DNA]</scope>
    <source>
        <strain evidence="3">FDAARGOS_1538</strain>
    </source>
</reference>
<gene>
    <name evidence="2" type="ORF">LDJ82_06055</name>
</gene>
<accession>A0ABS7Z146</accession>
<dbReference type="InterPro" id="IPR010982">
    <property type="entry name" value="Lambda_DNA-bd_dom_sf"/>
</dbReference>
<comment type="caution">
    <text evidence="2">The sequence shown here is derived from an EMBL/GenBank/DDBJ whole genome shotgun (WGS) entry which is preliminary data.</text>
</comment>
<evidence type="ECO:0000259" key="1">
    <source>
        <dbReference type="PROSITE" id="PS50943"/>
    </source>
</evidence>
<organism evidence="2 3">
    <name type="scientific">Anaerococcus degeneri</name>
    <dbReference type="NCBI Taxonomy" id="361500"/>
    <lineage>
        <taxon>Bacteria</taxon>
        <taxon>Bacillati</taxon>
        <taxon>Bacillota</taxon>
        <taxon>Tissierellia</taxon>
        <taxon>Tissierellales</taxon>
        <taxon>Peptoniphilaceae</taxon>
        <taxon>Anaerococcus</taxon>
    </lineage>
</organism>
<dbReference type="SMART" id="SM00530">
    <property type="entry name" value="HTH_XRE"/>
    <property type="match status" value="1"/>
</dbReference>
<protein>
    <submittedName>
        <fullName evidence="2">Helix-turn-helix transcriptional regulator</fullName>
    </submittedName>
</protein>
<dbReference type="Gene3D" id="1.10.260.40">
    <property type="entry name" value="lambda repressor-like DNA-binding domains"/>
    <property type="match status" value="1"/>
</dbReference>
<evidence type="ECO:0000313" key="3">
    <source>
        <dbReference type="Proteomes" id="UP001198374"/>
    </source>
</evidence>
<dbReference type="SUPFAM" id="SSF47413">
    <property type="entry name" value="lambda repressor-like DNA-binding domains"/>
    <property type="match status" value="1"/>
</dbReference>
<name>A0ABS7Z146_9FIRM</name>
<keyword evidence="3" id="KW-1185">Reference proteome</keyword>
<proteinExistence type="predicted"/>